<proteinExistence type="predicted"/>
<keyword evidence="3 4" id="KW-0862">Zinc</keyword>
<feature type="zinc finger region" description="C3H1-type" evidence="4">
    <location>
        <begin position="56"/>
        <end position="83"/>
    </location>
</feature>
<keyword evidence="8" id="KW-1185">Reference proteome</keyword>
<protein>
    <recommendedName>
        <fullName evidence="6">C3H1-type domain-containing protein</fullName>
    </recommendedName>
</protein>
<dbReference type="SUPFAM" id="SSF90229">
    <property type="entry name" value="CCCH zinc finger"/>
    <property type="match status" value="1"/>
</dbReference>
<evidence type="ECO:0000256" key="5">
    <source>
        <dbReference type="SAM" id="MobiDB-lite"/>
    </source>
</evidence>
<dbReference type="Pfam" id="PF00642">
    <property type="entry name" value="zf-CCCH"/>
    <property type="match status" value="1"/>
</dbReference>
<evidence type="ECO:0000256" key="1">
    <source>
        <dbReference type="ARBA" id="ARBA00022723"/>
    </source>
</evidence>
<dbReference type="InterPro" id="IPR000571">
    <property type="entry name" value="Znf_CCCH"/>
</dbReference>
<dbReference type="SMART" id="SM00356">
    <property type="entry name" value="ZnF_C3H1"/>
    <property type="match status" value="2"/>
</dbReference>
<evidence type="ECO:0000313" key="8">
    <source>
        <dbReference type="Proteomes" id="UP001556367"/>
    </source>
</evidence>
<gene>
    <name evidence="7" type="ORF">HGRIS_011223</name>
</gene>
<feature type="compositionally biased region" description="Polar residues" evidence="5">
    <location>
        <begin position="286"/>
        <end position="298"/>
    </location>
</feature>
<feature type="compositionally biased region" description="Polar residues" evidence="5">
    <location>
        <begin position="141"/>
        <end position="158"/>
    </location>
</feature>
<dbReference type="Proteomes" id="UP001556367">
    <property type="component" value="Unassembled WGS sequence"/>
</dbReference>
<dbReference type="PANTHER" id="PTHR11224">
    <property type="entry name" value="MAKORIN-RELATED"/>
    <property type="match status" value="1"/>
</dbReference>
<name>A0ABR3JW72_9AGAR</name>
<evidence type="ECO:0000259" key="6">
    <source>
        <dbReference type="PROSITE" id="PS50103"/>
    </source>
</evidence>
<sequence>MTTWTRFETAATQFSFSCKTSRSLLSTMPSAERNGQDDDNDRDRKQKSSSSSKSKDLSHVPCKFFKVGSCTAGSSCPFSHSLVEPGGQKDVCAWFVKGNCKFAHKCALAHILPGQSMAMDRKNKKAAQVAAGGKEPKSRSSKNQPPARNQLLSGSTAPTRPARSPMSMPLKATISPSAPAPPLKDTDFNSSLANLDDDAKLPTAPAQGKPAAVSSPADPPAPVAKSPESPPPPPQPPVVASPKSPPGLPVGSPTAPRRPVQPTPAVDFGPIGSPPRSAASPHVGSLSRTNGFSPATSPSHRDLAGNYLSTSPFSAPGNQSMYAAYGGETSRAGIAQSLGTGLAMQGRAWNNDYGPIPSQVMGSRTPRSGVDFDINLQYENHHRRRGQENAVDDDDLEDFIPSSLTDLLTPDERNRRMSRSNSGQPPSAYPDSLLPGLPSTPTNGHRYSRSVPGTSLLGGGEVKSIWAENNTSSSTAIHAALPSSPPRMGLGDMGTPGSFKSALDLSAQSPGHSIISPTNASAAFLPGLHQHYLKAKQASTGIGMGAGLGRGIRNVSSPLYPSGPNTSLPPGPNNVSTSIGNYLQSTGMSGSPSQVHTFAQPMPYDPLVQNNANSDYLRGMLPIPNLSNGMEADNHILSPSSRALQSHAPGQSLPQGLAAGYSRIHALPPLPLASPGSVSGLNMGSPGLVGSMSEWGGPETSISPPGQQSNGPGLGGLESMFSTLSYSAAASRGAPTGRVGAPPGLSRSVSGSKNWQGTGSALSPLSGTVVSGNADDELFEMEG</sequence>
<feature type="domain" description="C3H1-type" evidence="6">
    <location>
        <begin position="86"/>
        <end position="113"/>
    </location>
</feature>
<feature type="region of interest" description="Disordered" evidence="5">
    <location>
        <begin position="119"/>
        <end position="315"/>
    </location>
</feature>
<evidence type="ECO:0000256" key="3">
    <source>
        <dbReference type="ARBA" id="ARBA00022833"/>
    </source>
</evidence>
<dbReference type="InterPro" id="IPR036855">
    <property type="entry name" value="Znf_CCCH_sf"/>
</dbReference>
<feature type="region of interest" description="Disordered" evidence="5">
    <location>
        <begin position="689"/>
        <end position="717"/>
    </location>
</feature>
<comment type="caution">
    <text evidence="7">The sequence shown here is derived from an EMBL/GenBank/DDBJ whole genome shotgun (WGS) entry which is preliminary data.</text>
</comment>
<dbReference type="PANTHER" id="PTHR11224:SF10">
    <property type="entry name" value="IP09428P-RELATED"/>
    <property type="match status" value="1"/>
</dbReference>
<feature type="region of interest" description="Disordered" evidence="5">
    <location>
        <begin position="383"/>
        <end position="449"/>
    </location>
</feature>
<feature type="compositionally biased region" description="Polar residues" evidence="5">
    <location>
        <begin position="700"/>
        <end position="711"/>
    </location>
</feature>
<feature type="region of interest" description="Disordered" evidence="5">
    <location>
        <begin position="732"/>
        <end position="769"/>
    </location>
</feature>
<dbReference type="EMBL" id="JASNQZ010000002">
    <property type="protein sequence ID" value="KAL0959513.1"/>
    <property type="molecule type" value="Genomic_DNA"/>
</dbReference>
<accession>A0ABR3JW72</accession>
<evidence type="ECO:0000313" key="7">
    <source>
        <dbReference type="EMBL" id="KAL0959513.1"/>
    </source>
</evidence>
<feature type="compositionally biased region" description="Polar residues" evidence="5">
    <location>
        <begin position="747"/>
        <end position="769"/>
    </location>
</feature>
<dbReference type="PROSITE" id="PS50103">
    <property type="entry name" value="ZF_C3H1"/>
    <property type="match status" value="2"/>
</dbReference>
<feature type="domain" description="C3H1-type" evidence="6">
    <location>
        <begin position="56"/>
        <end position="83"/>
    </location>
</feature>
<keyword evidence="2 4" id="KW-0863">Zinc-finger</keyword>
<feature type="region of interest" description="Disordered" evidence="5">
    <location>
        <begin position="27"/>
        <end position="57"/>
    </location>
</feature>
<feature type="compositionally biased region" description="Pro residues" evidence="5">
    <location>
        <begin position="217"/>
        <end position="248"/>
    </location>
</feature>
<dbReference type="Gene3D" id="4.10.1000.10">
    <property type="entry name" value="Zinc finger, CCCH-type"/>
    <property type="match status" value="1"/>
</dbReference>
<dbReference type="InterPro" id="IPR045072">
    <property type="entry name" value="MKRN-like"/>
</dbReference>
<evidence type="ECO:0000256" key="2">
    <source>
        <dbReference type="ARBA" id="ARBA00022771"/>
    </source>
</evidence>
<reference evidence="8" key="1">
    <citation type="submission" date="2024-06" db="EMBL/GenBank/DDBJ databases">
        <title>Multi-omics analyses provide insights into the biosynthesis of the anticancer antibiotic pleurotin in Hohenbuehelia grisea.</title>
        <authorList>
            <person name="Weaver J.A."/>
            <person name="Alberti F."/>
        </authorList>
    </citation>
    <scope>NUCLEOTIDE SEQUENCE [LARGE SCALE GENOMIC DNA]</scope>
    <source>
        <strain evidence="8">T-177</strain>
    </source>
</reference>
<feature type="zinc finger region" description="C3H1-type" evidence="4">
    <location>
        <begin position="86"/>
        <end position="113"/>
    </location>
</feature>
<evidence type="ECO:0000256" key="4">
    <source>
        <dbReference type="PROSITE-ProRule" id="PRU00723"/>
    </source>
</evidence>
<organism evidence="7 8">
    <name type="scientific">Hohenbuehelia grisea</name>
    <dbReference type="NCBI Taxonomy" id="104357"/>
    <lineage>
        <taxon>Eukaryota</taxon>
        <taxon>Fungi</taxon>
        <taxon>Dikarya</taxon>
        <taxon>Basidiomycota</taxon>
        <taxon>Agaricomycotina</taxon>
        <taxon>Agaricomycetes</taxon>
        <taxon>Agaricomycetidae</taxon>
        <taxon>Agaricales</taxon>
        <taxon>Pleurotineae</taxon>
        <taxon>Pleurotaceae</taxon>
        <taxon>Hohenbuehelia</taxon>
    </lineage>
</organism>
<keyword evidence="1 4" id="KW-0479">Metal-binding</keyword>